<dbReference type="Gene3D" id="1.10.10.10">
    <property type="entry name" value="Winged helix-like DNA-binding domain superfamily/Winged helix DNA-binding domain"/>
    <property type="match status" value="1"/>
</dbReference>
<reference evidence="3" key="1">
    <citation type="journal article" date="2019" name="Int. J. Syst. Evol. Microbiol.">
        <title>The Global Catalogue of Microorganisms (GCM) 10K type strain sequencing project: providing services to taxonomists for standard genome sequencing and annotation.</title>
        <authorList>
            <consortium name="The Broad Institute Genomics Platform"/>
            <consortium name="The Broad Institute Genome Sequencing Center for Infectious Disease"/>
            <person name="Wu L."/>
            <person name="Ma J."/>
        </authorList>
    </citation>
    <scope>NUCLEOTIDE SEQUENCE [LARGE SCALE GENOMIC DNA]</scope>
    <source>
        <strain evidence="3">SHR3</strain>
    </source>
</reference>
<dbReference type="Proteomes" id="UP001595974">
    <property type="component" value="Unassembled WGS sequence"/>
</dbReference>
<dbReference type="InterPro" id="IPR036390">
    <property type="entry name" value="WH_DNA-bd_sf"/>
</dbReference>
<gene>
    <name evidence="2" type="ORF">ACFPTN_19785</name>
</gene>
<evidence type="ECO:0000259" key="1">
    <source>
        <dbReference type="Pfam" id="PF09012"/>
    </source>
</evidence>
<feature type="domain" description="Transcriptional regulator HTH-type FeoC" evidence="1">
    <location>
        <begin position="2"/>
        <end position="70"/>
    </location>
</feature>
<keyword evidence="3" id="KW-1185">Reference proteome</keyword>
<dbReference type="SUPFAM" id="SSF46785">
    <property type="entry name" value="Winged helix' DNA-binding domain"/>
    <property type="match status" value="1"/>
</dbReference>
<comment type="caution">
    <text evidence="2">The sequence shown here is derived from an EMBL/GenBank/DDBJ whole genome shotgun (WGS) entry which is preliminary data.</text>
</comment>
<organism evidence="2 3">
    <name type="scientific">Thauera sinica</name>
    <dbReference type="NCBI Taxonomy" id="2665146"/>
    <lineage>
        <taxon>Bacteria</taxon>
        <taxon>Pseudomonadati</taxon>
        <taxon>Pseudomonadota</taxon>
        <taxon>Betaproteobacteria</taxon>
        <taxon>Rhodocyclales</taxon>
        <taxon>Zoogloeaceae</taxon>
        <taxon>Thauera</taxon>
    </lineage>
</organism>
<sequence length="78" mass="8460">MILSRLSNYLREHRRASLADMANGLDSTPEALEAMLGTLERKGRVKRLPPGSTCGCSCSNCDSATQTLYQWTGDGPAQ</sequence>
<dbReference type="Pfam" id="PF09012">
    <property type="entry name" value="FeoC"/>
    <property type="match status" value="1"/>
</dbReference>
<accession>A0ABW1AWR2</accession>
<evidence type="ECO:0000313" key="3">
    <source>
        <dbReference type="Proteomes" id="UP001595974"/>
    </source>
</evidence>
<proteinExistence type="predicted"/>
<dbReference type="EMBL" id="JBHSOG010000097">
    <property type="protein sequence ID" value="MFC5771624.1"/>
    <property type="molecule type" value="Genomic_DNA"/>
</dbReference>
<name>A0ABW1AWR2_9RHOO</name>
<protein>
    <submittedName>
        <fullName evidence="2">FeoC-like transcriptional regulator</fullName>
    </submittedName>
</protein>
<evidence type="ECO:0000313" key="2">
    <source>
        <dbReference type="EMBL" id="MFC5771624.1"/>
    </source>
</evidence>
<dbReference type="InterPro" id="IPR036388">
    <property type="entry name" value="WH-like_DNA-bd_sf"/>
</dbReference>
<dbReference type="InterPro" id="IPR015102">
    <property type="entry name" value="Tscrpt_reg_HTH_FeoC"/>
</dbReference>
<dbReference type="RefSeq" id="WP_096449471.1">
    <property type="nucleotide sequence ID" value="NZ_JBHSOG010000097.1"/>
</dbReference>